<accession>A0ABU0ICZ7</accession>
<dbReference type="Gene3D" id="3.90.550.20">
    <property type="match status" value="1"/>
</dbReference>
<dbReference type="PANTHER" id="PTHR32385">
    <property type="entry name" value="MANNOSYL PHOSPHORYLINOSITOL CERAMIDE SYNTHASE"/>
    <property type="match status" value="1"/>
</dbReference>
<dbReference type="InterPro" id="IPR029044">
    <property type="entry name" value="Nucleotide-diphossugar_trans"/>
</dbReference>
<dbReference type="SUPFAM" id="SSF53448">
    <property type="entry name" value="Nucleotide-diphospho-sugar transferases"/>
    <property type="match status" value="1"/>
</dbReference>
<sequence>MNDMRSPREKARSLIEESLTEGKAGDFAGARRGLDALAADHQLLEQAGLGPLTAAGEPRKLHAARLKLAKLEGDAGAIAALQYHLVPKPEVLADLAAFRPGERAAMAELNMAPVPRILHQIWLGSLALPPATAAWAAVSTAQDLTYRLWREADLAEQGFDRHPSFKAMLDRGDYPGAVDVARYLILQRFGGIYLDCDWYPARDDIGFEAFHPLIGLSALPEETPRLTGKGPLLLTNSFIAAPPGHPVFEKLLKTMPEAMARLPDAPAWWTTGPLLFTLILRATSVSLPAHGFVASSLPRRADFAVVEAARADAAANGGGLLIGWKSW</sequence>
<dbReference type="EMBL" id="JAUSWH010000007">
    <property type="protein sequence ID" value="MDQ0456121.1"/>
    <property type="molecule type" value="Genomic_DNA"/>
</dbReference>
<evidence type="ECO:0000313" key="3">
    <source>
        <dbReference type="Proteomes" id="UP001235269"/>
    </source>
</evidence>
<dbReference type="Proteomes" id="UP001235269">
    <property type="component" value="Unassembled WGS sequence"/>
</dbReference>
<dbReference type="InterPro" id="IPR024770">
    <property type="entry name" value="TcdA/TcdB_cat"/>
</dbReference>
<dbReference type="InterPro" id="IPR051706">
    <property type="entry name" value="Glycosyltransferase_domain"/>
</dbReference>
<evidence type="ECO:0000259" key="1">
    <source>
        <dbReference type="Pfam" id="PF12919"/>
    </source>
</evidence>
<organism evidence="2 3">
    <name type="scientific">Rhizobium paknamense</name>
    <dbReference type="NCBI Taxonomy" id="1206817"/>
    <lineage>
        <taxon>Bacteria</taxon>
        <taxon>Pseudomonadati</taxon>
        <taxon>Pseudomonadota</taxon>
        <taxon>Alphaproteobacteria</taxon>
        <taxon>Hyphomicrobiales</taxon>
        <taxon>Rhizobiaceae</taxon>
        <taxon>Rhizobium/Agrobacterium group</taxon>
        <taxon>Rhizobium</taxon>
    </lineage>
</organism>
<dbReference type="PANTHER" id="PTHR32385:SF15">
    <property type="entry name" value="INOSITOL PHOSPHOCERAMIDE MANNOSYLTRANSFERASE 1"/>
    <property type="match status" value="1"/>
</dbReference>
<protein>
    <submittedName>
        <fullName evidence="2">Mannosyltransferase OCH1-like enzyme</fullName>
    </submittedName>
</protein>
<reference evidence="2 3" key="1">
    <citation type="submission" date="2023-07" db="EMBL/GenBank/DDBJ databases">
        <title>Genomic Encyclopedia of Type Strains, Phase IV (KMG-IV): sequencing the most valuable type-strain genomes for metagenomic binning, comparative biology and taxonomic classification.</title>
        <authorList>
            <person name="Goeker M."/>
        </authorList>
    </citation>
    <scope>NUCLEOTIDE SEQUENCE [LARGE SCALE GENOMIC DNA]</scope>
    <source>
        <strain evidence="2 3">DSM 100301</strain>
    </source>
</reference>
<dbReference type="RefSeq" id="WP_377238783.1">
    <property type="nucleotide sequence ID" value="NZ_JBHLZZ010000074.1"/>
</dbReference>
<dbReference type="Pfam" id="PF12919">
    <property type="entry name" value="TcdA_TcdB"/>
    <property type="match status" value="1"/>
</dbReference>
<name>A0ABU0ICZ7_9HYPH</name>
<gene>
    <name evidence="2" type="ORF">QO005_002462</name>
</gene>
<evidence type="ECO:0000313" key="2">
    <source>
        <dbReference type="EMBL" id="MDQ0456121.1"/>
    </source>
</evidence>
<keyword evidence="3" id="KW-1185">Reference proteome</keyword>
<feature type="domain" description="GT44" evidence="1">
    <location>
        <begin position="166"/>
        <end position="202"/>
    </location>
</feature>
<comment type="caution">
    <text evidence="2">The sequence shown here is derived from an EMBL/GenBank/DDBJ whole genome shotgun (WGS) entry which is preliminary data.</text>
</comment>
<proteinExistence type="predicted"/>